<dbReference type="AlphaFoldDB" id="A0A849AIW3"/>
<dbReference type="Pfam" id="PF00440">
    <property type="entry name" value="TetR_N"/>
    <property type="match status" value="1"/>
</dbReference>
<dbReference type="Pfam" id="PF16925">
    <property type="entry name" value="TetR_C_13"/>
    <property type="match status" value="1"/>
</dbReference>
<evidence type="ECO:0000256" key="2">
    <source>
        <dbReference type="ARBA" id="ARBA00023125"/>
    </source>
</evidence>
<dbReference type="InterPro" id="IPR009057">
    <property type="entry name" value="Homeodomain-like_sf"/>
</dbReference>
<proteinExistence type="predicted"/>
<feature type="domain" description="HTH tetR-type" evidence="5">
    <location>
        <begin position="25"/>
        <end position="85"/>
    </location>
</feature>
<name>A0A849AIW3_9MICO</name>
<gene>
    <name evidence="6" type="ORF">HJ588_15985</name>
</gene>
<dbReference type="PROSITE" id="PS50977">
    <property type="entry name" value="HTH_TETR_2"/>
    <property type="match status" value="1"/>
</dbReference>
<dbReference type="GO" id="GO:0003677">
    <property type="term" value="F:DNA binding"/>
    <property type="evidence" value="ECO:0007669"/>
    <property type="project" value="UniProtKB-UniRule"/>
</dbReference>
<sequence length="213" mass="23148">MLDELHLLTVVRRDRLVTPMADVKHFDVDGVLAKAELTFWSRGWASTGVAELVKQTGLSKSSLYSTFGGKGSLYEAALGRYVARRSRSSFARLHEPSADLESVAVFFDTLVRSRCEGDFARWGCFVTNAQVEPGVPAGTSDLIVRHNRMLREGLRHALLRAHAQGQLREDAAVDQYVDMFALLAYAVNVRSRAGESSNALGAAVAGALHAVGS</sequence>
<feature type="DNA-binding region" description="H-T-H motif" evidence="4">
    <location>
        <begin position="48"/>
        <end position="67"/>
    </location>
</feature>
<dbReference type="SUPFAM" id="SSF46689">
    <property type="entry name" value="Homeodomain-like"/>
    <property type="match status" value="1"/>
</dbReference>
<keyword evidence="2 4" id="KW-0238">DNA-binding</keyword>
<evidence type="ECO:0000256" key="4">
    <source>
        <dbReference type="PROSITE-ProRule" id="PRU00335"/>
    </source>
</evidence>
<evidence type="ECO:0000313" key="6">
    <source>
        <dbReference type="EMBL" id="NNG40764.1"/>
    </source>
</evidence>
<dbReference type="InterPro" id="IPR011075">
    <property type="entry name" value="TetR_C"/>
</dbReference>
<dbReference type="Gene3D" id="1.10.10.60">
    <property type="entry name" value="Homeodomain-like"/>
    <property type="match status" value="1"/>
</dbReference>
<accession>A0A849AIW3</accession>
<keyword evidence="1" id="KW-0805">Transcription regulation</keyword>
<dbReference type="InterPro" id="IPR001647">
    <property type="entry name" value="HTH_TetR"/>
</dbReference>
<protein>
    <submittedName>
        <fullName evidence="6">TetR/AcrR family transcriptional regulator</fullName>
    </submittedName>
</protein>
<dbReference type="Gene3D" id="1.10.357.10">
    <property type="entry name" value="Tetracycline Repressor, domain 2"/>
    <property type="match status" value="1"/>
</dbReference>
<dbReference type="InterPro" id="IPR036271">
    <property type="entry name" value="Tet_transcr_reg_TetR-rel_C_sf"/>
</dbReference>
<dbReference type="SUPFAM" id="SSF48498">
    <property type="entry name" value="Tetracyclin repressor-like, C-terminal domain"/>
    <property type="match status" value="1"/>
</dbReference>
<dbReference type="RefSeq" id="WP_171157504.1">
    <property type="nucleotide sequence ID" value="NZ_JABENB010000003.1"/>
</dbReference>
<dbReference type="EMBL" id="JABENB010000003">
    <property type="protein sequence ID" value="NNG40764.1"/>
    <property type="molecule type" value="Genomic_DNA"/>
</dbReference>
<organism evidence="6 7">
    <name type="scientific">Flexivirga aerilata</name>
    <dbReference type="NCBI Taxonomy" id="1656889"/>
    <lineage>
        <taxon>Bacteria</taxon>
        <taxon>Bacillati</taxon>
        <taxon>Actinomycetota</taxon>
        <taxon>Actinomycetes</taxon>
        <taxon>Micrococcales</taxon>
        <taxon>Dermacoccaceae</taxon>
        <taxon>Flexivirga</taxon>
    </lineage>
</organism>
<dbReference type="Proteomes" id="UP000557772">
    <property type="component" value="Unassembled WGS sequence"/>
</dbReference>
<dbReference type="PANTHER" id="PTHR47506:SF1">
    <property type="entry name" value="HTH-TYPE TRANSCRIPTIONAL REGULATOR YJDC"/>
    <property type="match status" value="1"/>
</dbReference>
<evidence type="ECO:0000259" key="5">
    <source>
        <dbReference type="PROSITE" id="PS50977"/>
    </source>
</evidence>
<evidence type="ECO:0000256" key="1">
    <source>
        <dbReference type="ARBA" id="ARBA00023015"/>
    </source>
</evidence>
<keyword evidence="3" id="KW-0804">Transcription</keyword>
<keyword evidence="7" id="KW-1185">Reference proteome</keyword>
<dbReference type="PANTHER" id="PTHR47506">
    <property type="entry name" value="TRANSCRIPTIONAL REGULATORY PROTEIN"/>
    <property type="match status" value="1"/>
</dbReference>
<reference evidence="6 7" key="1">
    <citation type="submission" date="2020-05" db="EMBL/GenBank/DDBJ databases">
        <title>Flexivirga sp. ID2601S isolated from air conditioner.</title>
        <authorList>
            <person name="Kim D.H."/>
        </authorList>
    </citation>
    <scope>NUCLEOTIDE SEQUENCE [LARGE SCALE GENOMIC DNA]</scope>
    <source>
        <strain evidence="6 7">ID2601S</strain>
    </source>
</reference>
<evidence type="ECO:0000256" key="3">
    <source>
        <dbReference type="ARBA" id="ARBA00023163"/>
    </source>
</evidence>
<evidence type="ECO:0000313" key="7">
    <source>
        <dbReference type="Proteomes" id="UP000557772"/>
    </source>
</evidence>
<comment type="caution">
    <text evidence="6">The sequence shown here is derived from an EMBL/GenBank/DDBJ whole genome shotgun (WGS) entry which is preliminary data.</text>
</comment>